<dbReference type="AlphaFoldDB" id="A0A1A7BJD5"/>
<feature type="transmembrane region" description="Helical" evidence="1">
    <location>
        <begin position="6"/>
        <end position="26"/>
    </location>
</feature>
<dbReference type="STRING" id="1300349.I603_0715"/>
<name>A0A1A7BJD5_9SPHN</name>
<reference evidence="2 3" key="1">
    <citation type="submission" date="2016-06" db="EMBL/GenBank/DDBJ databases">
        <title>Genome sequence of Porphyrobacter dokdonensis DSW-74.</title>
        <authorList>
            <person name="Kim J.F."/>
            <person name="Song J.Y."/>
        </authorList>
    </citation>
    <scope>NUCLEOTIDE SEQUENCE [LARGE SCALE GENOMIC DNA]</scope>
    <source>
        <strain evidence="2 3">DSW-74</strain>
    </source>
</reference>
<gene>
    <name evidence="2" type="ORF">I603_0715</name>
</gene>
<evidence type="ECO:0000313" key="3">
    <source>
        <dbReference type="Proteomes" id="UP000092484"/>
    </source>
</evidence>
<sequence>MTMDSLIPLVGLIGWLVLAGSALASYRLGWSRIARMALVWLAVFVGLFVMVEWFLRAQGAASALL</sequence>
<keyword evidence="1" id="KW-1133">Transmembrane helix</keyword>
<evidence type="ECO:0000313" key="2">
    <source>
        <dbReference type="EMBL" id="OBV12584.1"/>
    </source>
</evidence>
<keyword evidence="1" id="KW-0812">Transmembrane</keyword>
<keyword evidence="3" id="KW-1185">Reference proteome</keyword>
<comment type="caution">
    <text evidence="2">The sequence shown here is derived from an EMBL/GenBank/DDBJ whole genome shotgun (WGS) entry which is preliminary data.</text>
</comment>
<organism evidence="2 3">
    <name type="scientific">Erythrobacter dokdonensis DSW-74</name>
    <dbReference type="NCBI Taxonomy" id="1300349"/>
    <lineage>
        <taxon>Bacteria</taxon>
        <taxon>Pseudomonadati</taxon>
        <taxon>Pseudomonadota</taxon>
        <taxon>Alphaproteobacteria</taxon>
        <taxon>Sphingomonadales</taxon>
        <taxon>Erythrobacteraceae</taxon>
        <taxon>Erythrobacter/Porphyrobacter group</taxon>
        <taxon>Erythrobacter</taxon>
    </lineage>
</organism>
<dbReference type="EMBL" id="LZYB01000001">
    <property type="protein sequence ID" value="OBV12584.1"/>
    <property type="molecule type" value="Genomic_DNA"/>
</dbReference>
<feature type="transmembrane region" description="Helical" evidence="1">
    <location>
        <begin position="38"/>
        <end position="55"/>
    </location>
</feature>
<dbReference type="RefSeq" id="WP_068862383.1">
    <property type="nucleotide sequence ID" value="NZ_LZYB01000001.1"/>
</dbReference>
<dbReference type="Proteomes" id="UP000092484">
    <property type="component" value="Unassembled WGS sequence"/>
</dbReference>
<protein>
    <submittedName>
        <fullName evidence="2">Uncharacterized protein</fullName>
    </submittedName>
</protein>
<accession>A0A1A7BJD5</accession>
<keyword evidence="1" id="KW-0472">Membrane</keyword>
<proteinExistence type="predicted"/>
<evidence type="ECO:0000256" key="1">
    <source>
        <dbReference type="SAM" id="Phobius"/>
    </source>
</evidence>